<gene>
    <name evidence="2" type="primary">PLEST010876</name>
    <name evidence="2" type="ORF">PLESTB_001223900</name>
</gene>
<evidence type="ECO:0000256" key="1">
    <source>
        <dbReference type="SAM" id="MobiDB-lite"/>
    </source>
</evidence>
<accession>A0A9W6F5N2</accession>
<evidence type="ECO:0000313" key="3">
    <source>
        <dbReference type="Proteomes" id="UP001165080"/>
    </source>
</evidence>
<sequence>MAAAGHKNVDTTARALAKQASIDRSLAAVQGLNDAAALLRSQGDLLASCLDDSGDEATPMPEMQKVAVHRFLSRRLSRQASRGSSKCLASTGAEASMPGNDIAATTGGSAVEVGGAGVVDQVDSPAANGGQQEAVAGAEATAPSAPEESCDAQQEGSPTGPDQERLQ</sequence>
<feature type="compositionally biased region" description="Low complexity" evidence="1">
    <location>
        <begin position="126"/>
        <end position="147"/>
    </location>
</feature>
<reference evidence="2 3" key="1">
    <citation type="journal article" date="2023" name="Commun. Biol.">
        <title>Reorganization of the ancestral sex-determining regions during the evolution of trioecy in Pleodorina starrii.</title>
        <authorList>
            <person name="Takahashi K."/>
            <person name="Suzuki S."/>
            <person name="Kawai-Toyooka H."/>
            <person name="Yamamoto K."/>
            <person name="Hamaji T."/>
            <person name="Ootsuki R."/>
            <person name="Yamaguchi H."/>
            <person name="Kawachi M."/>
            <person name="Higashiyama T."/>
            <person name="Nozaki H."/>
        </authorList>
    </citation>
    <scope>NUCLEOTIDE SEQUENCE [LARGE SCALE GENOMIC DNA]</scope>
    <source>
        <strain evidence="2 3">NIES-4479</strain>
    </source>
</reference>
<keyword evidence="3" id="KW-1185">Reference proteome</keyword>
<organism evidence="2 3">
    <name type="scientific">Pleodorina starrii</name>
    <dbReference type="NCBI Taxonomy" id="330485"/>
    <lineage>
        <taxon>Eukaryota</taxon>
        <taxon>Viridiplantae</taxon>
        <taxon>Chlorophyta</taxon>
        <taxon>core chlorophytes</taxon>
        <taxon>Chlorophyceae</taxon>
        <taxon>CS clade</taxon>
        <taxon>Chlamydomonadales</taxon>
        <taxon>Volvocaceae</taxon>
        <taxon>Pleodorina</taxon>
    </lineage>
</organism>
<dbReference type="AlphaFoldDB" id="A0A9W6F5N2"/>
<dbReference type="Proteomes" id="UP001165080">
    <property type="component" value="Unassembled WGS sequence"/>
</dbReference>
<feature type="region of interest" description="Disordered" evidence="1">
    <location>
        <begin position="75"/>
        <end position="167"/>
    </location>
</feature>
<feature type="compositionally biased region" description="Polar residues" evidence="1">
    <location>
        <begin position="78"/>
        <end position="88"/>
    </location>
</feature>
<comment type="caution">
    <text evidence="2">The sequence shown here is derived from an EMBL/GenBank/DDBJ whole genome shotgun (WGS) entry which is preliminary data.</text>
</comment>
<proteinExistence type="predicted"/>
<feature type="compositionally biased region" description="Low complexity" evidence="1">
    <location>
        <begin position="103"/>
        <end position="113"/>
    </location>
</feature>
<dbReference type="EMBL" id="BRXU01000018">
    <property type="protein sequence ID" value="GLC57433.1"/>
    <property type="molecule type" value="Genomic_DNA"/>
</dbReference>
<protein>
    <submittedName>
        <fullName evidence="2">Uncharacterized protein</fullName>
    </submittedName>
</protein>
<name>A0A9W6F5N2_9CHLO</name>
<evidence type="ECO:0000313" key="2">
    <source>
        <dbReference type="EMBL" id="GLC57433.1"/>
    </source>
</evidence>